<evidence type="ECO:0000256" key="5">
    <source>
        <dbReference type="ARBA" id="ARBA00022448"/>
    </source>
</evidence>
<accession>A0ABS9NQI8</accession>
<protein>
    <submittedName>
        <fullName evidence="14">Biopolymer transporter ExbD</fullName>
    </submittedName>
</protein>
<keyword evidence="8 12" id="KW-0812">Transmembrane</keyword>
<keyword evidence="6" id="KW-1003">Cell membrane</keyword>
<dbReference type="RefSeq" id="WP_238747813.1">
    <property type="nucleotide sequence ID" value="NZ_JAKOOW010000026.1"/>
</dbReference>
<proteinExistence type="inferred from homology"/>
<comment type="function">
    <text evidence="1">Involved in the TonB-dependent energy-dependent transport of various receptor-bound substrates.</text>
</comment>
<keyword evidence="5 12" id="KW-0813">Transport</keyword>
<dbReference type="InterPro" id="IPR003400">
    <property type="entry name" value="ExbD"/>
</dbReference>
<gene>
    <name evidence="14" type="ORF">MB824_07740</name>
</gene>
<dbReference type="Pfam" id="PF02472">
    <property type="entry name" value="ExbD"/>
    <property type="match status" value="1"/>
</dbReference>
<dbReference type="PANTHER" id="PTHR30558">
    <property type="entry name" value="EXBD MEMBRANE COMPONENT OF PMF-DRIVEN MACROMOLECULE IMPORT SYSTEM"/>
    <property type="match status" value="1"/>
</dbReference>
<evidence type="ECO:0000256" key="10">
    <source>
        <dbReference type="ARBA" id="ARBA00022989"/>
    </source>
</evidence>
<dbReference type="EMBL" id="JAKOOW010000026">
    <property type="protein sequence ID" value="MCG6504386.1"/>
    <property type="molecule type" value="Genomic_DNA"/>
</dbReference>
<feature type="transmembrane region" description="Helical" evidence="13">
    <location>
        <begin position="20"/>
        <end position="40"/>
    </location>
</feature>
<name>A0ABS9NQI8_9NEIS</name>
<evidence type="ECO:0000256" key="13">
    <source>
        <dbReference type="SAM" id="Phobius"/>
    </source>
</evidence>
<evidence type="ECO:0000256" key="1">
    <source>
        <dbReference type="ARBA" id="ARBA00003540"/>
    </source>
</evidence>
<evidence type="ECO:0000313" key="14">
    <source>
        <dbReference type="EMBL" id="MCG6504386.1"/>
    </source>
</evidence>
<keyword evidence="9 12" id="KW-0653">Protein transport</keyword>
<keyword evidence="10 13" id="KW-1133">Transmembrane helix</keyword>
<evidence type="ECO:0000256" key="12">
    <source>
        <dbReference type="RuleBase" id="RU003879"/>
    </source>
</evidence>
<comment type="similarity">
    <text evidence="3 12">Belongs to the ExbD/TolR family.</text>
</comment>
<evidence type="ECO:0000256" key="8">
    <source>
        <dbReference type="ARBA" id="ARBA00022692"/>
    </source>
</evidence>
<keyword evidence="11 13" id="KW-0472">Membrane</keyword>
<keyword evidence="15" id="KW-1185">Reference proteome</keyword>
<evidence type="ECO:0000256" key="9">
    <source>
        <dbReference type="ARBA" id="ARBA00022927"/>
    </source>
</evidence>
<dbReference type="PANTHER" id="PTHR30558:SF12">
    <property type="entry name" value="BIOPOLYMER TRANSPORT PROTEIN EXBD"/>
    <property type="match status" value="1"/>
</dbReference>
<keyword evidence="7" id="KW-0997">Cell inner membrane</keyword>
<comment type="caution">
    <text evidence="14">The sequence shown here is derived from an EMBL/GenBank/DDBJ whole genome shotgun (WGS) entry which is preliminary data.</text>
</comment>
<evidence type="ECO:0000256" key="7">
    <source>
        <dbReference type="ARBA" id="ARBA00022519"/>
    </source>
</evidence>
<dbReference type="Proteomes" id="UP001298424">
    <property type="component" value="Unassembled WGS sequence"/>
</dbReference>
<comment type="subunit">
    <text evidence="4">The accessory proteins ExbB and ExbD seem to form a complex with TonB.</text>
</comment>
<comment type="subcellular location">
    <subcellularLocation>
        <location evidence="2">Cell inner membrane</location>
        <topology evidence="2">Single-pass type II membrane protein</topology>
    </subcellularLocation>
    <subcellularLocation>
        <location evidence="12">Cell membrane</location>
        <topology evidence="12">Single-pass type II membrane protein</topology>
    </subcellularLocation>
</comment>
<sequence length="147" mass="15933">MAFNMSDGDEGAPMAEINVTPLVDVMLVLLIVFMITMPVLTHSIPLELPTTSRAKEEKPKQDTKPVIISVDKDGGYYVGADSANRVDLDTVKTKLAELAKADPDVVVGISADKSVAYDNVLQVLDAAREAKLSKIGFVTQDEQEEKK</sequence>
<evidence type="ECO:0000256" key="3">
    <source>
        <dbReference type="ARBA" id="ARBA00005811"/>
    </source>
</evidence>
<reference evidence="14 15" key="1">
    <citation type="submission" date="2022-02" db="EMBL/GenBank/DDBJ databases">
        <title>Genome sequence data of Kingella unionensis sp. nov. strain CICC 24913 (CCUG 75125).</title>
        <authorList>
            <person name="Xiao M."/>
        </authorList>
    </citation>
    <scope>NUCLEOTIDE SEQUENCE [LARGE SCALE GENOMIC DNA]</scope>
    <source>
        <strain evidence="14 15">CICC 24913</strain>
    </source>
</reference>
<evidence type="ECO:0000256" key="2">
    <source>
        <dbReference type="ARBA" id="ARBA00004249"/>
    </source>
</evidence>
<organism evidence="14 15">
    <name type="scientific">Kingella pumchi</name>
    <dbReference type="NCBI Taxonomy" id="2779506"/>
    <lineage>
        <taxon>Bacteria</taxon>
        <taxon>Pseudomonadati</taxon>
        <taxon>Pseudomonadota</taxon>
        <taxon>Betaproteobacteria</taxon>
        <taxon>Neisseriales</taxon>
        <taxon>Neisseriaceae</taxon>
        <taxon>Kingella</taxon>
    </lineage>
</organism>
<evidence type="ECO:0000256" key="4">
    <source>
        <dbReference type="ARBA" id="ARBA00011471"/>
    </source>
</evidence>
<evidence type="ECO:0000313" key="15">
    <source>
        <dbReference type="Proteomes" id="UP001298424"/>
    </source>
</evidence>
<evidence type="ECO:0000256" key="6">
    <source>
        <dbReference type="ARBA" id="ARBA00022475"/>
    </source>
</evidence>
<evidence type="ECO:0000256" key="11">
    <source>
        <dbReference type="ARBA" id="ARBA00023136"/>
    </source>
</evidence>
<dbReference type="Gene3D" id="3.30.420.270">
    <property type="match status" value="1"/>
</dbReference>